<evidence type="ECO:0000259" key="6">
    <source>
        <dbReference type="PROSITE" id="PS51379"/>
    </source>
</evidence>
<feature type="domain" description="4Fe-4S ferredoxin-type" evidence="6">
    <location>
        <begin position="133"/>
        <end position="161"/>
    </location>
</feature>
<evidence type="ECO:0000256" key="4">
    <source>
        <dbReference type="ARBA" id="ARBA00023004"/>
    </source>
</evidence>
<keyword evidence="5" id="KW-0411">Iron-sulfur</keyword>
<evidence type="ECO:0000256" key="1">
    <source>
        <dbReference type="ARBA" id="ARBA00001966"/>
    </source>
</evidence>
<dbReference type="OrthoDB" id="9789030at2"/>
<dbReference type="GO" id="GO:0051539">
    <property type="term" value="F:4 iron, 4 sulfur cluster binding"/>
    <property type="evidence" value="ECO:0007669"/>
    <property type="project" value="UniProtKB-KW"/>
</dbReference>
<dbReference type="InterPro" id="IPR017900">
    <property type="entry name" value="4Fe4S_Fe_S_CS"/>
</dbReference>
<reference evidence="7 8" key="1">
    <citation type="submission" date="2016-11" db="EMBL/GenBank/DDBJ databases">
        <title>Draft Genome Sequences of Nine Cyanobacterial Strains from Diverse Habitats.</title>
        <authorList>
            <person name="Zhu T."/>
            <person name="Hou S."/>
            <person name="Lu X."/>
            <person name="Hess W.R."/>
        </authorList>
    </citation>
    <scope>NUCLEOTIDE SEQUENCE [LARGE SCALE GENOMIC DNA]</scope>
    <source>
        <strain evidence="7 8">IAM M-71</strain>
    </source>
</reference>
<dbReference type="Gene3D" id="3.30.70.20">
    <property type="match status" value="1"/>
</dbReference>
<dbReference type="Pfam" id="PF12617">
    <property type="entry name" value="LdpA_C"/>
    <property type="match status" value="1"/>
</dbReference>
<dbReference type="Pfam" id="PF25160">
    <property type="entry name" value="LdpA_Fe-S-bd"/>
    <property type="match status" value="1"/>
</dbReference>
<dbReference type="GO" id="GO:0046872">
    <property type="term" value="F:metal ion binding"/>
    <property type="evidence" value="ECO:0007669"/>
    <property type="project" value="UniProtKB-KW"/>
</dbReference>
<dbReference type="InterPro" id="IPR017896">
    <property type="entry name" value="4Fe4S_Fe-S-bd"/>
</dbReference>
<proteinExistence type="predicted"/>
<organism evidence="7 8">
    <name type="scientific">[Phormidium ambiguum] IAM M-71</name>
    <dbReference type="NCBI Taxonomy" id="454136"/>
    <lineage>
        <taxon>Bacteria</taxon>
        <taxon>Bacillati</taxon>
        <taxon>Cyanobacteriota</taxon>
        <taxon>Cyanophyceae</taxon>
        <taxon>Oscillatoriophycideae</taxon>
        <taxon>Aerosakkonematales</taxon>
        <taxon>Aerosakkonemataceae</taxon>
        <taxon>Floridanema</taxon>
    </lineage>
</organism>
<keyword evidence="4" id="KW-0408">Iron</keyword>
<dbReference type="InterPro" id="IPR050157">
    <property type="entry name" value="PSI_iron-sulfur_center"/>
</dbReference>
<dbReference type="InterPro" id="IPR057431">
    <property type="entry name" value="LdpA_Fe-S-bd"/>
</dbReference>
<keyword evidence="3" id="KW-0479">Metal-binding</keyword>
<dbReference type="PROSITE" id="PS51379">
    <property type="entry name" value="4FE4S_FER_2"/>
    <property type="match status" value="2"/>
</dbReference>
<sequence length="404" mass="43812">MTNNSSPLHSLREGHWFKLICGASFQHLPAVKNLTLVYTLAGADCIDVAADPAVIAAAKEALDMALTFGEEAQRRGFGFKNLPLLMVSLNDGEDPHFRKAEFNATECPTECPRPCESICPAQAIVFDRLNNNFSGVLDQLCYGCGRCIPICPSDLIFTRAYVSTPEAVAPLVLQTSVDAVEIHTQVGRLADFQRLWGAIAPWLHQLKAIAISCPDGEGLINYLWSLYDLMKPLPCELIWQTDGRPMSGDIGTGTTHAAIKLGKKVLAAGLPGYVQLAGGTNSHTVTKLKAVDLLNGKFGDGATTLPENPRPQYLTETQTQNYIAGIAYGSFARVMLSPILDRLETAAPKTDSLSASLILPQQRVNLEDHPELLWQAVALADTLVSQIKSTVKSRLTTDEIEVSL</sequence>
<evidence type="ECO:0000313" key="7">
    <source>
        <dbReference type="EMBL" id="OKH38419.1"/>
    </source>
</evidence>
<dbReference type="Proteomes" id="UP000185860">
    <property type="component" value="Unassembled WGS sequence"/>
</dbReference>
<dbReference type="InterPro" id="IPR021039">
    <property type="entry name" value="Fe-S-bd_prot_LdpA_C"/>
</dbReference>
<accession>A0A1U7IM97</accession>
<dbReference type="PROSITE" id="PS00198">
    <property type="entry name" value="4FE4S_FER_1"/>
    <property type="match status" value="1"/>
</dbReference>
<dbReference type="RefSeq" id="WP_073593383.1">
    <property type="nucleotide sequence ID" value="NZ_MRCE01000008.1"/>
</dbReference>
<evidence type="ECO:0000256" key="5">
    <source>
        <dbReference type="ARBA" id="ARBA00023014"/>
    </source>
</evidence>
<name>A0A1U7IM97_9CYAN</name>
<dbReference type="EMBL" id="MRCE01000008">
    <property type="protein sequence ID" value="OKH38419.1"/>
    <property type="molecule type" value="Genomic_DNA"/>
</dbReference>
<gene>
    <name evidence="7" type="ORF">NIES2119_10320</name>
</gene>
<comment type="cofactor">
    <cofactor evidence="1">
        <name>[4Fe-4S] cluster</name>
        <dbReference type="ChEBI" id="CHEBI:49883"/>
    </cofactor>
</comment>
<evidence type="ECO:0000256" key="2">
    <source>
        <dbReference type="ARBA" id="ARBA00022485"/>
    </source>
</evidence>
<dbReference type="PANTHER" id="PTHR24960">
    <property type="entry name" value="PHOTOSYSTEM I IRON-SULFUR CENTER-RELATED"/>
    <property type="match status" value="1"/>
</dbReference>
<dbReference type="STRING" id="454136.NIES2119_10320"/>
<keyword evidence="2" id="KW-0004">4Fe-4S</keyword>
<feature type="domain" description="4Fe-4S ferredoxin-type" evidence="6">
    <location>
        <begin position="98"/>
        <end position="129"/>
    </location>
</feature>
<comment type="caution">
    <text evidence="7">The sequence shown here is derived from an EMBL/GenBank/DDBJ whole genome shotgun (WGS) entry which is preliminary data.</text>
</comment>
<dbReference type="AlphaFoldDB" id="A0A1U7IM97"/>
<evidence type="ECO:0000313" key="8">
    <source>
        <dbReference type="Proteomes" id="UP000185860"/>
    </source>
</evidence>
<dbReference type="SUPFAM" id="SSF54862">
    <property type="entry name" value="4Fe-4S ferredoxins"/>
    <property type="match status" value="1"/>
</dbReference>
<dbReference type="PANTHER" id="PTHR24960:SF79">
    <property type="entry name" value="PHOTOSYSTEM I IRON-SULFUR CENTER"/>
    <property type="match status" value="1"/>
</dbReference>
<dbReference type="NCBIfam" id="NF045992">
    <property type="entry name" value="CircClkLdpA"/>
    <property type="match status" value="1"/>
</dbReference>
<protein>
    <submittedName>
        <fullName evidence="7">4Fe-4S ferredoxin</fullName>
    </submittedName>
</protein>
<evidence type="ECO:0000256" key="3">
    <source>
        <dbReference type="ARBA" id="ARBA00022723"/>
    </source>
</evidence>